<comment type="caution">
    <text evidence="2">The sequence shown here is derived from an EMBL/GenBank/DDBJ whole genome shotgun (WGS) entry which is preliminary data.</text>
</comment>
<dbReference type="Proteomes" id="UP000184267">
    <property type="component" value="Unassembled WGS sequence"/>
</dbReference>
<evidence type="ECO:0000313" key="2">
    <source>
        <dbReference type="EMBL" id="OJT11128.1"/>
    </source>
</evidence>
<dbReference type="OrthoDB" id="191192at2759"/>
<accession>A0A1M2VU92</accession>
<protein>
    <submittedName>
        <fullName evidence="2">Uncharacterized protein</fullName>
    </submittedName>
</protein>
<feature type="region of interest" description="Disordered" evidence="1">
    <location>
        <begin position="1"/>
        <end position="68"/>
    </location>
</feature>
<reference evidence="2 3" key="1">
    <citation type="submission" date="2016-10" db="EMBL/GenBank/DDBJ databases">
        <title>Genome sequence of the basidiomycete white-rot fungus Trametes pubescens.</title>
        <authorList>
            <person name="Makela M.R."/>
            <person name="Granchi Z."/>
            <person name="Peng M."/>
            <person name="De Vries R.P."/>
            <person name="Grigoriev I."/>
            <person name="Riley R."/>
            <person name="Hilden K."/>
        </authorList>
    </citation>
    <scope>NUCLEOTIDE SEQUENCE [LARGE SCALE GENOMIC DNA]</scope>
    <source>
        <strain evidence="2 3">FBCC735</strain>
    </source>
</reference>
<proteinExistence type="predicted"/>
<organism evidence="2 3">
    <name type="scientific">Trametes pubescens</name>
    <name type="common">White-rot fungus</name>
    <dbReference type="NCBI Taxonomy" id="154538"/>
    <lineage>
        <taxon>Eukaryota</taxon>
        <taxon>Fungi</taxon>
        <taxon>Dikarya</taxon>
        <taxon>Basidiomycota</taxon>
        <taxon>Agaricomycotina</taxon>
        <taxon>Agaricomycetes</taxon>
        <taxon>Polyporales</taxon>
        <taxon>Polyporaceae</taxon>
        <taxon>Trametes</taxon>
    </lineage>
</organism>
<dbReference type="AlphaFoldDB" id="A0A1M2VU92"/>
<dbReference type="EMBL" id="MNAD01000685">
    <property type="protein sequence ID" value="OJT11128.1"/>
    <property type="molecule type" value="Genomic_DNA"/>
</dbReference>
<keyword evidence="3" id="KW-1185">Reference proteome</keyword>
<gene>
    <name evidence="2" type="ORF">TRAPUB_12342</name>
</gene>
<name>A0A1M2VU92_TRAPU</name>
<evidence type="ECO:0000256" key="1">
    <source>
        <dbReference type="SAM" id="MobiDB-lite"/>
    </source>
</evidence>
<sequence>MIAPAQATDLETQRPSGGASEARGRIGGASSPLFARSRSASQLPRAHSHTEAPQTAEEDPRYASPPPGYLPICGAKARAMGIVDNLMGSFVAMDALPAPHAEGSAACREDEDKCEDEGPWSIESEAVRYGQVMDMDAFLRWLPGSSDAGA</sequence>
<evidence type="ECO:0000313" key="3">
    <source>
        <dbReference type="Proteomes" id="UP000184267"/>
    </source>
</evidence>